<organism evidence="3 4">
    <name type="scientific">Heligmosomoides polygyrus</name>
    <name type="common">Parasitic roundworm</name>
    <dbReference type="NCBI Taxonomy" id="6339"/>
    <lineage>
        <taxon>Eukaryota</taxon>
        <taxon>Metazoa</taxon>
        <taxon>Ecdysozoa</taxon>
        <taxon>Nematoda</taxon>
        <taxon>Chromadorea</taxon>
        <taxon>Rhabditida</taxon>
        <taxon>Rhabditina</taxon>
        <taxon>Rhabditomorpha</taxon>
        <taxon>Strongyloidea</taxon>
        <taxon>Heligmosomidae</taxon>
        <taxon>Heligmosomoides</taxon>
    </lineage>
</organism>
<proteinExistence type="predicted"/>
<feature type="region of interest" description="Disordered" evidence="1">
    <location>
        <begin position="1"/>
        <end position="25"/>
    </location>
</feature>
<keyword evidence="3" id="KW-1185">Reference proteome</keyword>
<gene>
    <name evidence="2" type="ORF">HPBE_LOCUS23536</name>
</gene>
<dbReference type="EMBL" id="UZAH01035178">
    <property type="protein sequence ID" value="VDP39470.1"/>
    <property type="molecule type" value="Genomic_DNA"/>
</dbReference>
<sequence length="131" mass="15066">MSFSNVDPLARQQLSTDGSSRKKVSPSKLFKIDDVLRLALKEKPKETTRELSALLDYQHFTVDGHLHAIGCRKAVLERISPGFHHKQYLVRIGVMNVFVRLLDERNQPDSRHMCGSRKINERFYLKGPSSF</sequence>
<evidence type="ECO:0000313" key="3">
    <source>
        <dbReference type="Proteomes" id="UP000050761"/>
    </source>
</evidence>
<protein>
    <submittedName>
        <fullName evidence="4">Transcriptional regulator</fullName>
    </submittedName>
</protein>
<evidence type="ECO:0000313" key="4">
    <source>
        <dbReference type="WBParaSite" id="HPBE_0002353701-mRNA-1"/>
    </source>
</evidence>
<name>A0A183GLG7_HELPZ</name>
<evidence type="ECO:0000256" key="1">
    <source>
        <dbReference type="SAM" id="MobiDB-lite"/>
    </source>
</evidence>
<accession>A0A3P8D7P9</accession>
<dbReference type="Proteomes" id="UP000050761">
    <property type="component" value="Unassembled WGS sequence"/>
</dbReference>
<evidence type="ECO:0000313" key="2">
    <source>
        <dbReference type="EMBL" id="VDP39470.1"/>
    </source>
</evidence>
<accession>A0A183GLG7</accession>
<dbReference type="OrthoDB" id="46159at2759"/>
<dbReference type="WBParaSite" id="HPBE_0002353701-mRNA-1">
    <property type="protein sequence ID" value="HPBE_0002353701-mRNA-1"/>
    <property type="gene ID" value="HPBE_0002353701"/>
</dbReference>
<reference evidence="2 3" key="1">
    <citation type="submission" date="2018-11" db="EMBL/GenBank/DDBJ databases">
        <authorList>
            <consortium name="Pathogen Informatics"/>
        </authorList>
    </citation>
    <scope>NUCLEOTIDE SEQUENCE [LARGE SCALE GENOMIC DNA]</scope>
</reference>
<dbReference type="AlphaFoldDB" id="A0A183GLG7"/>
<reference evidence="4" key="2">
    <citation type="submission" date="2019-09" db="UniProtKB">
        <authorList>
            <consortium name="WormBaseParasite"/>
        </authorList>
    </citation>
    <scope>IDENTIFICATION</scope>
</reference>